<dbReference type="OrthoDB" id="9781845at2"/>
<evidence type="ECO:0000256" key="5">
    <source>
        <dbReference type="SAM" id="MobiDB-lite"/>
    </source>
</evidence>
<dbReference type="GO" id="GO:0007165">
    <property type="term" value="P:signal transduction"/>
    <property type="evidence" value="ECO:0007669"/>
    <property type="project" value="UniProtKB-KW"/>
</dbReference>
<comment type="subcellular location">
    <subcellularLocation>
        <location evidence="1">Membrane</location>
    </subcellularLocation>
</comment>
<dbReference type="PROSITE" id="PS50885">
    <property type="entry name" value="HAMP"/>
    <property type="match status" value="2"/>
</dbReference>
<evidence type="ECO:0000256" key="3">
    <source>
        <dbReference type="ARBA" id="ARBA00029447"/>
    </source>
</evidence>
<feature type="domain" description="Methyl-accepting transducer" evidence="7">
    <location>
        <begin position="527"/>
        <end position="770"/>
    </location>
</feature>
<proteinExistence type="inferred from homology"/>
<dbReference type="SMART" id="SM00283">
    <property type="entry name" value="MA"/>
    <property type="match status" value="1"/>
</dbReference>
<feature type="domain" description="HAMP" evidence="8">
    <location>
        <begin position="369"/>
        <end position="421"/>
    </location>
</feature>
<dbReference type="Gene3D" id="1.10.287.950">
    <property type="entry name" value="Methyl-accepting chemotaxis protein"/>
    <property type="match status" value="1"/>
</dbReference>
<evidence type="ECO:0000256" key="4">
    <source>
        <dbReference type="PROSITE-ProRule" id="PRU00284"/>
    </source>
</evidence>
<keyword evidence="2 4" id="KW-0807">Transducer</keyword>
<dbReference type="PANTHER" id="PTHR32089:SF112">
    <property type="entry name" value="LYSOZYME-LIKE PROTEIN-RELATED"/>
    <property type="match status" value="1"/>
</dbReference>
<dbReference type="GO" id="GO:0006935">
    <property type="term" value="P:chemotaxis"/>
    <property type="evidence" value="ECO:0007669"/>
    <property type="project" value="UniProtKB-ARBA"/>
</dbReference>
<evidence type="ECO:0000259" key="8">
    <source>
        <dbReference type="PROSITE" id="PS50885"/>
    </source>
</evidence>
<keyword evidence="10" id="KW-1185">Reference proteome</keyword>
<dbReference type="PANTHER" id="PTHR32089">
    <property type="entry name" value="METHYL-ACCEPTING CHEMOTAXIS PROTEIN MCPB"/>
    <property type="match status" value="1"/>
</dbReference>
<name>A0A2Z2P1D0_9GAMM</name>
<evidence type="ECO:0000313" key="9">
    <source>
        <dbReference type="EMBL" id="ASJ76321.1"/>
    </source>
</evidence>
<dbReference type="AlphaFoldDB" id="A0A2Z2P1D0"/>
<reference evidence="9 10" key="1">
    <citation type="submission" date="2016-12" db="EMBL/GenBank/DDBJ databases">
        <authorList>
            <person name="Song W.-J."/>
            <person name="Kurnit D.M."/>
        </authorList>
    </citation>
    <scope>NUCLEOTIDE SEQUENCE [LARGE SCALE GENOMIC DNA]</scope>
    <source>
        <strain evidence="9 10">IMCC3135</strain>
    </source>
</reference>
<dbReference type="CDD" id="cd06225">
    <property type="entry name" value="HAMP"/>
    <property type="match status" value="1"/>
</dbReference>
<dbReference type="EMBL" id="CP018632">
    <property type="protein sequence ID" value="ASJ76321.1"/>
    <property type="molecule type" value="Genomic_DNA"/>
</dbReference>
<dbReference type="SUPFAM" id="SSF158472">
    <property type="entry name" value="HAMP domain-like"/>
    <property type="match status" value="1"/>
</dbReference>
<dbReference type="Proteomes" id="UP000250079">
    <property type="component" value="Chromosome"/>
</dbReference>
<evidence type="ECO:0000256" key="1">
    <source>
        <dbReference type="ARBA" id="ARBA00004370"/>
    </source>
</evidence>
<dbReference type="SUPFAM" id="SSF58104">
    <property type="entry name" value="Methyl-accepting chemotaxis protein (MCP) signaling domain"/>
    <property type="match status" value="1"/>
</dbReference>
<keyword evidence="6" id="KW-0472">Membrane</keyword>
<dbReference type="RefSeq" id="WP_088921111.1">
    <property type="nucleotide sequence ID" value="NZ_CP018632.1"/>
</dbReference>
<dbReference type="GO" id="GO:0016020">
    <property type="term" value="C:membrane"/>
    <property type="evidence" value="ECO:0007669"/>
    <property type="project" value="UniProtKB-SubCell"/>
</dbReference>
<dbReference type="InterPro" id="IPR004089">
    <property type="entry name" value="MCPsignal_dom"/>
</dbReference>
<accession>A0A2Z2P1D0</accession>
<sequence>MNTLKLGIKPKLLIAFGLILTTTLVASTIALYAFTRFSDAIAEINQESVPLMVEAIERTQMGIGISIKLPELTDSKTLQEARTHYESLSMSIKDVSQLVIDSAITRGEPTDSLAMTNKLKSIAQFQSDVTALYEAVEIELTNELDVERSMKLLDEELQSVNDALMAAVDTTSGNYEILTEKVLNHDAEPINSLTQLHMSTTLMMKESVARLIHLLQLRAELNTVSGILHHVVQASDINEIQPQIDGYLASLAQITIDMKFIGADEKDRYIANGINRILELAAIDTGIFDQKRKALAAYEHVQEMEDKRKTNQQVFLSKLTEKVRISAAEVDDAGDGVISLISSSRAQLLIVFLLSILITALIFWLLISKNILARLLDTITALRSVADGNYDVSVNCTGSDELTDLAHTVEVFRHNALEARTMQEERAQLAEKQQEQELRETERERRSREDESIRHKAEQAQAAREKDTADLLQQRVDQLLAAVSAAAEGNLSYPIDTHGDDLAGQMARALETLFADVRNSMRSINDNASQLTRASASMTTLSVDMNRMASSNTESALEASALTSDVGLSVDSVAGATEEMSSSIEKIARNTKEAETVAAEAVNLAKTTDCTVRKLAESSISIGHVIKVINTIAEQTNLLALNATIEAARAGEAGKGFAVVATEVKELAKETARATEQIESRISDIQSDTDSAVAAIESIGLIIDKISSIQSSITVAVSEQFNVTQDINRSILQTADGGQAIASLIEGVATKAKMNQQASDHVSMAAEELSDMAAQLQGLVRRYATD</sequence>
<gene>
    <name evidence="9" type="primary">mcp1_3</name>
    <name evidence="9" type="ORF">IMCC3135_31365</name>
</gene>
<dbReference type="KEGG" id="gai:IMCC3135_31365"/>
<feature type="region of interest" description="Disordered" evidence="5">
    <location>
        <begin position="429"/>
        <end position="468"/>
    </location>
</feature>
<dbReference type="SMART" id="SM00304">
    <property type="entry name" value="HAMP"/>
    <property type="match status" value="2"/>
</dbReference>
<keyword evidence="6" id="KW-1133">Transmembrane helix</keyword>
<comment type="similarity">
    <text evidence="3">Belongs to the methyl-accepting chemotaxis (MCP) protein family.</text>
</comment>
<dbReference type="Pfam" id="PF00672">
    <property type="entry name" value="HAMP"/>
    <property type="match status" value="2"/>
</dbReference>
<dbReference type="Gene3D" id="6.10.340.10">
    <property type="match status" value="1"/>
</dbReference>
<feature type="domain" description="HAMP" evidence="8">
    <location>
        <begin position="470"/>
        <end position="522"/>
    </location>
</feature>
<feature type="transmembrane region" description="Helical" evidence="6">
    <location>
        <begin position="12"/>
        <end position="34"/>
    </location>
</feature>
<protein>
    <submittedName>
        <fullName evidence="9">Methyl-accepting chemotaxis protein 1</fullName>
    </submittedName>
</protein>
<dbReference type="PROSITE" id="PS50111">
    <property type="entry name" value="CHEMOTAXIS_TRANSDUC_2"/>
    <property type="match status" value="1"/>
</dbReference>
<evidence type="ECO:0000259" key="7">
    <source>
        <dbReference type="PROSITE" id="PS50111"/>
    </source>
</evidence>
<evidence type="ECO:0000256" key="2">
    <source>
        <dbReference type="ARBA" id="ARBA00023224"/>
    </source>
</evidence>
<dbReference type="Pfam" id="PF00015">
    <property type="entry name" value="MCPsignal"/>
    <property type="match status" value="1"/>
</dbReference>
<feature type="transmembrane region" description="Helical" evidence="6">
    <location>
        <begin position="348"/>
        <end position="367"/>
    </location>
</feature>
<evidence type="ECO:0000313" key="10">
    <source>
        <dbReference type="Proteomes" id="UP000250079"/>
    </source>
</evidence>
<organism evidence="9 10">
    <name type="scientific">Granulosicoccus antarcticus IMCC3135</name>
    <dbReference type="NCBI Taxonomy" id="1192854"/>
    <lineage>
        <taxon>Bacteria</taxon>
        <taxon>Pseudomonadati</taxon>
        <taxon>Pseudomonadota</taxon>
        <taxon>Gammaproteobacteria</taxon>
        <taxon>Chromatiales</taxon>
        <taxon>Granulosicoccaceae</taxon>
        <taxon>Granulosicoccus</taxon>
    </lineage>
</organism>
<keyword evidence="6" id="KW-0812">Transmembrane</keyword>
<evidence type="ECO:0000256" key="6">
    <source>
        <dbReference type="SAM" id="Phobius"/>
    </source>
</evidence>
<dbReference type="InterPro" id="IPR003660">
    <property type="entry name" value="HAMP_dom"/>
</dbReference>